<dbReference type="RefSeq" id="WP_094768630.1">
    <property type="nucleotide sequence ID" value="NZ_JAMYWU010000001.1"/>
</dbReference>
<proteinExistence type="predicted"/>
<organism evidence="1 2">
    <name type="scientific">Bacillus infantis</name>
    <dbReference type="NCBI Taxonomy" id="324767"/>
    <lineage>
        <taxon>Bacteria</taxon>
        <taxon>Bacillati</taxon>
        <taxon>Bacillota</taxon>
        <taxon>Bacilli</taxon>
        <taxon>Bacillales</taxon>
        <taxon>Bacillaceae</taxon>
        <taxon>Bacillus</taxon>
    </lineage>
</organism>
<dbReference type="AlphaFoldDB" id="A0A5D4SNB9"/>
<dbReference type="Proteomes" id="UP000323732">
    <property type="component" value="Unassembled WGS sequence"/>
</dbReference>
<evidence type="ECO:0000313" key="1">
    <source>
        <dbReference type="EMBL" id="TYS63824.1"/>
    </source>
</evidence>
<accession>A0A5D4SNB9</accession>
<gene>
    <name evidence="1" type="ORF">FZD47_09935</name>
</gene>
<protein>
    <submittedName>
        <fullName evidence="1">Uncharacterized protein</fullName>
    </submittedName>
</protein>
<reference evidence="1 2" key="1">
    <citation type="submission" date="2019-08" db="EMBL/GenBank/DDBJ databases">
        <title>Bacillus genomes from the desert of Cuatro Cienegas, Coahuila.</title>
        <authorList>
            <person name="Olmedo-Alvarez G."/>
        </authorList>
    </citation>
    <scope>NUCLEOTIDE SEQUENCE [LARGE SCALE GENOMIC DNA]</scope>
    <source>
        <strain evidence="1 2">CH37_1T</strain>
    </source>
</reference>
<dbReference type="EMBL" id="VTES01000003">
    <property type="protein sequence ID" value="TYS63824.1"/>
    <property type="molecule type" value="Genomic_DNA"/>
</dbReference>
<name>A0A5D4SNB9_9BACI</name>
<evidence type="ECO:0000313" key="2">
    <source>
        <dbReference type="Proteomes" id="UP000323732"/>
    </source>
</evidence>
<sequence length="75" mass="8424">MSFFGTPEFFEEQLRKAAESGKNLSASISQLEHELNFNFICTDSLRKECLANLMAAGRKLDHQLSSYSEKHAAVV</sequence>
<comment type="caution">
    <text evidence="1">The sequence shown here is derived from an EMBL/GenBank/DDBJ whole genome shotgun (WGS) entry which is preliminary data.</text>
</comment>